<dbReference type="SUPFAM" id="SSF56801">
    <property type="entry name" value="Acetyl-CoA synthetase-like"/>
    <property type="match status" value="1"/>
</dbReference>
<dbReference type="EMBL" id="ML213603">
    <property type="protein sequence ID" value="TFK38520.1"/>
    <property type="molecule type" value="Genomic_DNA"/>
</dbReference>
<evidence type="ECO:0000313" key="4">
    <source>
        <dbReference type="Proteomes" id="UP000308652"/>
    </source>
</evidence>
<dbReference type="Pfam" id="PF23562">
    <property type="entry name" value="AMP-binding_C_3"/>
    <property type="match status" value="1"/>
</dbReference>
<dbReference type="STRING" id="68775.A0A5C3LZY1"/>
<gene>
    <name evidence="3" type="ORF">BDQ12DRAFT_666227</name>
</gene>
<keyword evidence="4" id="KW-1185">Reference proteome</keyword>
<dbReference type="InterPro" id="IPR000873">
    <property type="entry name" value="AMP-dep_synth/lig_dom"/>
</dbReference>
<accession>A0A5C3LZY1</accession>
<dbReference type="GO" id="GO:0006631">
    <property type="term" value="P:fatty acid metabolic process"/>
    <property type="evidence" value="ECO:0007669"/>
    <property type="project" value="TreeGrafter"/>
</dbReference>
<evidence type="ECO:0000313" key="3">
    <source>
        <dbReference type="EMBL" id="TFK38520.1"/>
    </source>
</evidence>
<feature type="domain" description="AMP-dependent synthetase/ligase" evidence="2">
    <location>
        <begin position="32"/>
        <end position="320"/>
    </location>
</feature>
<dbReference type="AlphaFoldDB" id="A0A5C3LZY1"/>
<dbReference type="InterPro" id="IPR042099">
    <property type="entry name" value="ANL_N_sf"/>
</dbReference>
<evidence type="ECO:0000259" key="2">
    <source>
        <dbReference type="Pfam" id="PF00501"/>
    </source>
</evidence>
<protein>
    <submittedName>
        <fullName evidence="3">Acetyl-CoA synthetase-like protein</fullName>
    </submittedName>
</protein>
<dbReference type="Proteomes" id="UP000308652">
    <property type="component" value="Unassembled WGS sequence"/>
</dbReference>
<sequence length="536" mass="59595">MAHFMHDVLASLVKHSSLPLLKRFTGSPTRPSWESISYGEYLVDLEKMAAYWFDRLSSQGVKESGVVGLWLSGTSPTNLVHLYAICRAGFIPQVFSVRLAAPGPIAINKLLNACGGTVLIHDQQFSEILADFPLAKLVAPDISTVKPLSITLPELPQVQGSDIAMIFHTSGTTSGMPKPIPETHSWLTFQAKVQWPGAWQGKLKTQTTLNNLGAFTAVGSATCINYLSWSGQCVVQTSATNFGADELLAMIRECGLNNLLLYAPWFSNLLSIARKNAEVLEALRGMTQIAYTGAALNPEDEAWIIEQDLPATALYATTESDLSDRQSLPAMRVVKGTKCRFIPASLDTSDLDSNSEKRSRGGRLFDFFIPDDTPNCPHPSVRNRPDGHITGDLFEEIQPGYYAFRGRNDDWIRVSNNRYFCDTKSIEDNILKTCSDFVQNCVLVGHYKPRLVLFAEPFVAIQDDEEIHAFKERILQRHSEFNSQLYESERINSPLQIVVAAPGSLPRTKEKGNIRRKAAEDEHAELLKSIYEKLEV</sequence>
<name>A0A5C3LZY1_9AGAR</name>
<organism evidence="3 4">
    <name type="scientific">Crucibulum laeve</name>
    <dbReference type="NCBI Taxonomy" id="68775"/>
    <lineage>
        <taxon>Eukaryota</taxon>
        <taxon>Fungi</taxon>
        <taxon>Dikarya</taxon>
        <taxon>Basidiomycota</taxon>
        <taxon>Agaricomycotina</taxon>
        <taxon>Agaricomycetes</taxon>
        <taxon>Agaricomycetidae</taxon>
        <taxon>Agaricales</taxon>
        <taxon>Agaricineae</taxon>
        <taxon>Nidulariaceae</taxon>
        <taxon>Crucibulum</taxon>
    </lineage>
</organism>
<dbReference type="PANTHER" id="PTHR43201">
    <property type="entry name" value="ACYL-COA SYNTHETASE"/>
    <property type="match status" value="1"/>
</dbReference>
<dbReference type="OrthoDB" id="429813at2759"/>
<proteinExistence type="inferred from homology"/>
<dbReference type="Gene3D" id="3.40.50.12780">
    <property type="entry name" value="N-terminal domain of ligase-like"/>
    <property type="match status" value="1"/>
</dbReference>
<reference evidence="3 4" key="1">
    <citation type="journal article" date="2019" name="Nat. Ecol. Evol.">
        <title>Megaphylogeny resolves global patterns of mushroom evolution.</title>
        <authorList>
            <person name="Varga T."/>
            <person name="Krizsan K."/>
            <person name="Foldi C."/>
            <person name="Dima B."/>
            <person name="Sanchez-Garcia M."/>
            <person name="Sanchez-Ramirez S."/>
            <person name="Szollosi G.J."/>
            <person name="Szarkandi J.G."/>
            <person name="Papp V."/>
            <person name="Albert L."/>
            <person name="Andreopoulos W."/>
            <person name="Angelini C."/>
            <person name="Antonin V."/>
            <person name="Barry K.W."/>
            <person name="Bougher N.L."/>
            <person name="Buchanan P."/>
            <person name="Buyck B."/>
            <person name="Bense V."/>
            <person name="Catcheside P."/>
            <person name="Chovatia M."/>
            <person name="Cooper J."/>
            <person name="Damon W."/>
            <person name="Desjardin D."/>
            <person name="Finy P."/>
            <person name="Geml J."/>
            <person name="Haridas S."/>
            <person name="Hughes K."/>
            <person name="Justo A."/>
            <person name="Karasinski D."/>
            <person name="Kautmanova I."/>
            <person name="Kiss B."/>
            <person name="Kocsube S."/>
            <person name="Kotiranta H."/>
            <person name="LaButti K.M."/>
            <person name="Lechner B.E."/>
            <person name="Liimatainen K."/>
            <person name="Lipzen A."/>
            <person name="Lukacs Z."/>
            <person name="Mihaltcheva S."/>
            <person name="Morgado L.N."/>
            <person name="Niskanen T."/>
            <person name="Noordeloos M.E."/>
            <person name="Ohm R.A."/>
            <person name="Ortiz-Santana B."/>
            <person name="Ovrebo C."/>
            <person name="Racz N."/>
            <person name="Riley R."/>
            <person name="Savchenko A."/>
            <person name="Shiryaev A."/>
            <person name="Soop K."/>
            <person name="Spirin V."/>
            <person name="Szebenyi C."/>
            <person name="Tomsovsky M."/>
            <person name="Tulloss R.E."/>
            <person name="Uehling J."/>
            <person name="Grigoriev I.V."/>
            <person name="Vagvolgyi C."/>
            <person name="Papp T."/>
            <person name="Martin F.M."/>
            <person name="Miettinen O."/>
            <person name="Hibbett D.S."/>
            <person name="Nagy L.G."/>
        </authorList>
    </citation>
    <scope>NUCLEOTIDE SEQUENCE [LARGE SCALE GENOMIC DNA]</scope>
    <source>
        <strain evidence="3 4">CBS 166.37</strain>
    </source>
</reference>
<dbReference type="Pfam" id="PF00501">
    <property type="entry name" value="AMP-binding"/>
    <property type="match status" value="1"/>
</dbReference>
<dbReference type="GO" id="GO:0031956">
    <property type="term" value="F:medium-chain fatty acid-CoA ligase activity"/>
    <property type="evidence" value="ECO:0007669"/>
    <property type="project" value="TreeGrafter"/>
</dbReference>
<comment type="similarity">
    <text evidence="1">Belongs to the ATP-dependent AMP-binding enzyme family.</text>
</comment>
<evidence type="ECO:0000256" key="1">
    <source>
        <dbReference type="ARBA" id="ARBA00006432"/>
    </source>
</evidence>
<dbReference type="PANTHER" id="PTHR43201:SF8">
    <property type="entry name" value="ACYL-COA SYNTHETASE FAMILY MEMBER 3"/>
    <property type="match status" value="1"/>
</dbReference>